<dbReference type="Proteomes" id="UP001566132">
    <property type="component" value="Unassembled WGS sequence"/>
</dbReference>
<dbReference type="CDD" id="cd00029">
    <property type="entry name" value="C1"/>
    <property type="match status" value="1"/>
</dbReference>
<protein>
    <recommendedName>
        <fullName evidence="5">Phorbol-ester/DAG-type domain-containing protein</fullName>
    </recommendedName>
</protein>
<feature type="region of interest" description="Disordered" evidence="2">
    <location>
        <begin position="200"/>
        <end position="223"/>
    </location>
</feature>
<evidence type="ECO:0000313" key="3">
    <source>
        <dbReference type="EMBL" id="KAL1493627.1"/>
    </source>
</evidence>
<dbReference type="AlphaFoldDB" id="A0ABD1EGM4"/>
<feature type="compositionally biased region" description="Basic and acidic residues" evidence="2">
    <location>
        <begin position="200"/>
        <end position="209"/>
    </location>
</feature>
<feature type="coiled-coil region" evidence="1">
    <location>
        <begin position="113"/>
        <end position="143"/>
    </location>
</feature>
<organism evidence="3 4">
    <name type="scientific">Hypothenemus hampei</name>
    <name type="common">Coffee berry borer</name>
    <dbReference type="NCBI Taxonomy" id="57062"/>
    <lineage>
        <taxon>Eukaryota</taxon>
        <taxon>Metazoa</taxon>
        <taxon>Ecdysozoa</taxon>
        <taxon>Arthropoda</taxon>
        <taxon>Hexapoda</taxon>
        <taxon>Insecta</taxon>
        <taxon>Pterygota</taxon>
        <taxon>Neoptera</taxon>
        <taxon>Endopterygota</taxon>
        <taxon>Coleoptera</taxon>
        <taxon>Polyphaga</taxon>
        <taxon>Cucujiformia</taxon>
        <taxon>Curculionidae</taxon>
        <taxon>Scolytinae</taxon>
        <taxon>Hypothenemus</taxon>
    </lineage>
</organism>
<dbReference type="EMBL" id="JBDJPC010000007">
    <property type="protein sequence ID" value="KAL1493627.1"/>
    <property type="molecule type" value="Genomic_DNA"/>
</dbReference>
<comment type="caution">
    <text evidence="3">The sequence shown here is derived from an EMBL/GenBank/DDBJ whole genome shotgun (WGS) entry which is preliminary data.</text>
</comment>
<gene>
    <name evidence="3" type="ORF">ABEB36_009327</name>
</gene>
<name>A0ABD1EGM4_HYPHA</name>
<evidence type="ECO:0000256" key="2">
    <source>
        <dbReference type="SAM" id="MobiDB-lite"/>
    </source>
</evidence>
<keyword evidence="4" id="KW-1185">Reference proteome</keyword>
<keyword evidence="1" id="KW-0175">Coiled coil</keyword>
<sequence length="353" mass="39459">MSSSGSDVGRPRSSSTADNTCKKCKKSVSNVINSVLCGRCNAVFHSRCATACKKCCGTALNNLEGSNVSDKVDSEVIDDKFISSLEMSKDNFVLMKLLLLQTYESNKLFMDKIKFLEDIIVNNEQTMEELKKLNEECNSKSVKPAVNKTQFLSEDIPMNRKTYSNAISSELNSASKQHNPTPMINTRQTDDVLRKDVTHQMQDPKEGNKMGESMSTGIRRHGRGNRFRKPIIGNISIDSESQLEFGCANRRKWIHVYKIQQGVSCETITKYLIEKLKINDPKCIQLTNKEDVCSFKVGVFEGDFDVLMVPSAWPKGVAVREFIVFRKSPYMGISGGSTNYTAAQNIQIEGAVK</sequence>
<proteinExistence type="predicted"/>
<reference evidence="3 4" key="1">
    <citation type="submission" date="2024-05" db="EMBL/GenBank/DDBJ databases">
        <title>Genetic variation in Jamaican populations of the coffee berry borer (Hypothenemus hampei).</title>
        <authorList>
            <person name="Errbii M."/>
            <person name="Myrie A."/>
        </authorList>
    </citation>
    <scope>NUCLEOTIDE SEQUENCE [LARGE SCALE GENOMIC DNA]</scope>
    <source>
        <strain evidence="3">JA-Hopewell-2020-01-JO</strain>
        <tissue evidence="3">Whole body</tissue>
    </source>
</reference>
<evidence type="ECO:0000313" key="4">
    <source>
        <dbReference type="Proteomes" id="UP001566132"/>
    </source>
</evidence>
<accession>A0ABD1EGM4</accession>
<evidence type="ECO:0008006" key="5">
    <source>
        <dbReference type="Google" id="ProtNLM"/>
    </source>
</evidence>
<evidence type="ECO:0000256" key="1">
    <source>
        <dbReference type="SAM" id="Coils"/>
    </source>
</evidence>